<evidence type="ECO:0000313" key="1">
    <source>
        <dbReference type="EMBL" id="MFC4218866.1"/>
    </source>
</evidence>
<evidence type="ECO:0000313" key="2">
    <source>
        <dbReference type="Proteomes" id="UP001595841"/>
    </source>
</evidence>
<keyword evidence="2" id="KW-1185">Reference proteome</keyword>
<reference evidence="2" key="1">
    <citation type="journal article" date="2019" name="Int. J. Syst. Evol. Microbiol.">
        <title>The Global Catalogue of Microorganisms (GCM) 10K type strain sequencing project: providing services to taxonomists for standard genome sequencing and annotation.</title>
        <authorList>
            <consortium name="The Broad Institute Genomics Platform"/>
            <consortium name="The Broad Institute Genome Sequencing Center for Infectious Disease"/>
            <person name="Wu L."/>
            <person name="Ma J."/>
        </authorList>
    </citation>
    <scope>NUCLEOTIDE SEQUENCE [LARGE SCALE GENOMIC DNA]</scope>
    <source>
        <strain evidence="2">CGMCC 1.15774</strain>
    </source>
</reference>
<dbReference type="Proteomes" id="UP001595841">
    <property type="component" value="Unassembled WGS sequence"/>
</dbReference>
<comment type="caution">
    <text evidence="1">The sequence shown here is derived from an EMBL/GenBank/DDBJ whole genome shotgun (WGS) entry which is preliminary data.</text>
</comment>
<dbReference type="Gene3D" id="2.120.10.10">
    <property type="match status" value="2"/>
</dbReference>
<organism evidence="1 2">
    <name type="scientific">Flagellimonas marina</name>
    <dbReference type="NCBI Taxonomy" id="1775168"/>
    <lineage>
        <taxon>Bacteria</taxon>
        <taxon>Pseudomonadati</taxon>
        <taxon>Bacteroidota</taxon>
        <taxon>Flavobacteriia</taxon>
        <taxon>Flavobacteriales</taxon>
        <taxon>Flavobacteriaceae</taxon>
        <taxon>Flagellimonas</taxon>
    </lineage>
</organism>
<protein>
    <submittedName>
        <fullName evidence="1">Sialidase family protein</fullName>
        <ecNumber evidence="1">3.2.1.-</ecNumber>
    </submittedName>
</protein>
<dbReference type="RefSeq" id="WP_379762237.1">
    <property type="nucleotide sequence ID" value="NZ_JBHSCL010000002.1"/>
</dbReference>
<dbReference type="GO" id="GO:0016798">
    <property type="term" value="F:hydrolase activity, acting on glycosyl bonds"/>
    <property type="evidence" value="ECO:0007669"/>
    <property type="project" value="UniProtKB-KW"/>
</dbReference>
<dbReference type="EC" id="3.2.1.-" evidence="1"/>
<dbReference type="PROSITE" id="PS51257">
    <property type="entry name" value="PROKAR_LIPOPROTEIN"/>
    <property type="match status" value="1"/>
</dbReference>
<keyword evidence="1" id="KW-0378">Hydrolase</keyword>
<gene>
    <name evidence="1" type="ORF">ACFOWS_01900</name>
</gene>
<dbReference type="InterPro" id="IPR036278">
    <property type="entry name" value="Sialidase_sf"/>
</dbReference>
<dbReference type="EMBL" id="JBHSCL010000002">
    <property type="protein sequence ID" value="MFC4218866.1"/>
    <property type="molecule type" value="Genomic_DNA"/>
</dbReference>
<keyword evidence="1" id="KW-0326">Glycosidase</keyword>
<accession>A0ABV8PJ02</accession>
<proteinExistence type="predicted"/>
<dbReference type="SUPFAM" id="SSF50939">
    <property type="entry name" value="Sialidases"/>
    <property type="match status" value="1"/>
</dbReference>
<sequence length="437" mass="48135">MGTRSKICISGFLFVLLGCLGKAQTSPEFVNLDSSKDILPGKNVAIPSQLETYPLVEPTIISHQNDNNHLLAAAMVVTDINDPYQSCRLSSFVSKDGGKTWKETAHNYWGYDPWVALLPNGKAALSWLGTPNSFKGQFPLVIFTSNDGGENWDSSVEVFSGLGHGHDGTKLVGHKDAFYLTTVQFNTNMGADVVLYESKNNVSFKKVATIDGQGRRLNFCEPAILTNGRVVVPTMHGQGKIWTNIYNPKTQEMSERYVVSHNPKLGRGYARMASDVGAQSKFTDRIYFVRAVADGSSSQGVWLNYSMDQGKTWTSEKRIDLFNNGRPSKANVPSVAVNKDGVVGISWVDGQHSDDQKSYDVYFSISKDGGERFQRPVRITEVSSNPRTEDNADVANKFIGGGHYLGLTAKPDGSFQLIWSDSRTGMFKLQTCNVKIK</sequence>
<dbReference type="CDD" id="cd15482">
    <property type="entry name" value="Sialidase_non-viral"/>
    <property type="match status" value="2"/>
</dbReference>
<name>A0ABV8PJ02_9FLAO</name>